<dbReference type="EMBL" id="JAPDRP010000009">
    <property type="protein sequence ID" value="KAJ9644738.1"/>
    <property type="molecule type" value="Genomic_DNA"/>
</dbReference>
<proteinExistence type="predicted"/>
<keyword evidence="2" id="KW-1185">Reference proteome</keyword>
<accession>A0ACC2ZBS0</accession>
<evidence type="ECO:0000313" key="1">
    <source>
        <dbReference type="EMBL" id="KAJ9644738.1"/>
    </source>
</evidence>
<sequence length="1546" mass="169379">MSSFNSSQFNSRYLDSYHPGEREADDQGGSATLLPPYGSPEMFDDQEAGPASPSHEEFLDYNRQGGSTTGQPHGPSHPGDLPQTLPPRNRSSNLPSTSSSRFTPAVQYHPWQPQGYQYGLSRSANTQPDDPYHRHSAFFSGAMAPPHFYQQLQGGVHLGRNAQPMGPGRTRAALDLGTYPQPTYPQQGHGSAPAVGNARQAGLRQAQGDAPAGGSAQPVGLGQTQAVLPSAANTQPQAPQPGYGGFQGRFLTAQAALQHLEIVKWKPETPHNEDPTFPTSDAEIQYHVNAVYDALVSLSNAKDKANSRQCNTIKRRDWSQETVEARAYQVVDTALNLHRYGSKPIEGLDDTKPRGEGRKHKFGERMGHVLQVLREFKTAAEDTMNGHKIGLMVKNPRNMLKRRNTNLRGNLLKEGYLREGRAVLKRKPEAEPETDAADEEESGPVEGSTRPNKKAKTRARTKTQPAELTQNEAQQRALEQHVETETRQDSAAGFPSFTGPMESDGSTTETHHSISLPEATRSADVVRNTTANGPVYMNTGNLYRLQNPGQSQPLGLPARRTPPPQTLLERTSDWRAHRNPAPGLLARAFTNQAVDTTHAPSQQDPHGPQGLGRSEYLNSPGFSTPASVYFKPVHIQHGEAQIPVLPIVALPRDLVLLPGSTLRIPLQSRPDIANLLASIYSRATTPKPENGVTIGCVPLCSPQLSRDGKKLIEDGKGSRNDAQYSEDPAQASSKDLFGYGTVGKVSGVQGRRQGELSLVVEGVSRFKLGKVIQEKPFLEAEIIHHEDEVDVANLAIQQLFADLKQSARELLALVRLSSLFPRSSSLPLSPILARRFELYIARKDIEDAGVLADFMSNVADCTNDEKLQILSALSVKDRLERVIEILQRQISSVQGNSRIMTIQTQTPPAAQGGLDMDTLRKLQQFPGAGQGDEEPNEVAELKKRLEEAGLSPEADKVAQRELQRLSKMNPAQAEYQVCRNYLENLAEIPWSKMTEDNLNTETLSRARKQLDDDHYGLEKIKKRLLEYLAVLKLKQAVNTDLEAQIKQLTEGAKAADEKDSGPKSTPSTDISESRAPSDAELQLMKKKRMVDKSPILLLVGPPGTGKTSLATSIATALGRKFHRISLGGVRDEAEIRGHRRTYVAAMPGLIVNGLKKVGVANPVFLLDEIDKLGMSNFHGDPSAAMLEVLDPEQNHTFTDHYVNIPIDLSRVLFIATANSLDTIPPPLLDRMETIQLSGYTTLEKRHIATRHLLPKQITTNGLTPDRVQLTDEVLDKIITSYTRESGVRNLEREIGAVCRFKAVEYSDAKDTSHLEKYNPSVSLDDLENILGIERFDEEIAETTSRPGVVTGLVAYSTGGQGSILFIEVADMPGTGRVQLTGKLGDVLKESVEVALTWVKAHAFELGLTHDESEDIMAKRSVHVHCPSGAIPKDGPSAGLAHTIALISLFSGKAVPPTIAMTGEVSLRGKVTPVGGIKEKLIGALRAGVKMVLLPHANRKDVKDLPDEVKEGLEIVHVQHIWEAMRHVWPDTHWPGERAWTGFESRL</sequence>
<comment type="caution">
    <text evidence="1">The sequence shown here is derived from an EMBL/GenBank/DDBJ whole genome shotgun (WGS) entry which is preliminary data.</text>
</comment>
<dbReference type="Proteomes" id="UP001172680">
    <property type="component" value="Unassembled WGS sequence"/>
</dbReference>
<name>A0ACC2ZBS0_9PEZI</name>
<protein>
    <submittedName>
        <fullName evidence="1">Uncharacterized protein</fullName>
    </submittedName>
</protein>
<reference evidence="1" key="1">
    <citation type="submission" date="2022-10" db="EMBL/GenBank/DDBJ databases">
        <title>Culturing micro-colonial fungi from biological soil crusts in the Mojave desert and describing Neophaeococcomyces mojavensis, and introducing the new genera and species Taxawa tesnikishii.</title>
        <authorList>
            <person name="Kurbessoian T."/>
            <person name="Stajich J.E."/>
        </authorList>
    </citation>
    <scope>NUCLEOTIDE SEQUENCE</scope>
    <source>
        <strain evidence="1">JES_115</strain>
    </source>
</reference>
<evidence type="ECO:0000313" key="2">
    <source>
        <dbReference type="Proteomes" id="UP001172680"/>
    </source>
</evidence>
<gene>
    <name evidence="1" type="ORF">H2199_003701</name>
</gene>
<organism evidence="1 2">
    <name type="scientific">Coniosporium tulheliwenetii</name>
    <dbReference type="NCBI Taxonomy" id="3383036"/>
    <lineage>
        <taxon>Eukaryota</taxon>
        <taxon>Fungi</taxon>
        <taxon>Dikarya</taxon>
        <taxon>Ascomycota</taxon>
        <taxon>Pezizomycotina</taxon>
        <taxon>Dothideomycetes</taxon>
        <taxon>Dothideomycetes incertae sedis</taxon>
        <taxon>Coniosporium</taxon>
    </lineage>
</organism>